<dbReference type="Proteomes" id="UP000245629">
    <property type="component" value="Chromosome 2"/>
</dbReference>
<evidence type="ECO:0000313" key="4">
    <source>
        <dbReference type="EMBL" id="AWK87129.1"/>
    </source>
</evidence>
<evidence type="ECO:0000256" key="2">
    <source>
        <dbReference type="ARBA" id="ARBA00023315"/>
    </source>
</evidence>
<dbReference type="EMBL" id="CP029353">
    <property type="protein sequence ID" value="AWK87129.1"/>
    <property type="molecule type" value="Genomic_DNA"/>
</dbReference>
<dbReference type="KEGG" id="azz:DEW08_13650"/>
<dbReference type="SUPFAM" id="SSF55729">
    <property type="entry name" value="Acyl-CoA N-acyltransferases (Nat)"/>
    <property type="match status" value="1"/>
</dbReference>
<evidence type="ECO:0000256" key="1">
    <source>
        <dbReference type="ARBA" id="ARBA00022679"/>
    </source>
</evidence>
<name>A0A2S2CRN7_9PROT</name>
<dbReference type="InterPro" id="IPR000182">
    <property type="entry name" value="GNAT_dom"/>
</dbReference>
<evidence type="ECO:0000259" key="3">
    <source>
        <dbReference type="PROSITE" id="PS51186"/>
    </source>
</evidence>
<proteinExistence type="predicted"/>
<accession>A0A2S2CRN7</accession>
<feature type="domain" description="N-acetyltransferase" evidence="3">
    <location>
        <begin position="6"/>
        <end position="152"/>
    </location>
</feature>
<keyword evidence="2" id="KW-0012">Acyltransferase</keyword>
<sequence length="157" mass="17630">MESTPPIVRPARLTDLPALLEVERRCFATDRLDRRNFRYTLTHAKALCLAGEVDGQVAGYAIVAFHAGTTIARLTSLGVNPDRRRCGLGLRLLHAAEDAAVRRGCRSMRLEVRRDNTTAIALYIRCGYRLFASYLDYYEDGTDALRLEKRFPVAVVS</sequence>
<dbReference type="Gene3D" id="3.40.630.30">
    <property type="match status" value="1"/>
</dbReference>
<dbReference type="InterPro" id="IPR016181">
    <property type="entry name" value="Acyl_CoA_acyltransferase"/>
</dbReference>
<reference evidence="5" key="1">
    <citation type="submission" date="2018-05" db="EMBL/GenBank/DDBJ databases">
        <title>Azospirillum thermophila sp. nov., a novel isolated from hot spring.</title>
        <authorList>
            <person name="Zhao Z."/>
        </authorList>
    </citation>
    <scope>NUCLEOTIDE SEQUENCE [LARGE SCALE GENOMIC DNA]</scope>
    <source>
        <strain evidence="5">CFH 70021</strain>
    </source>
</reference>
<dbReference type="OrthoDB" id="9803233at2"/>
<evidence type="ECO:0000313" key="5">
    <source>
        <dbReference type="Proteomes" id="UP000245629"/>
    </source>
</evidence>
<dbReference type="PANTHER" id="PTHR43877">
    <property type="entry name" value="AMINOALKYLPHOSPHONATE N-ACETYLTRANSFERASE-RELATED-RELATED"/>
    <property type="match status" value="1"/>
</dbReference>
<gene>
    <name evidence="4" type="ORF">DEW08_13650</name>
</gene>
<dbReference type="Pfam" id="PF00583">
    <property type="entry name" value="Acetyltransf_1"/>
    <property type="match status" value="1"/>
</dbReference>
<dbReference type="RefSeq" id="WP_109327942.1">
    <property type="nucleotide sequence ID" value="NZ_CP029353.1"/>
</dbReference>
<dbReference type="InterPro" id="IPR050832">
    <property type="entry name" value="Bact_Acetyltransf"/>
</dbReference>
<dbReference type="AlphaFoldDB" id="A0A2S2CRN7"/>
<dbReference type="CDD" id="cd04301">
    <property type="entry name" value="NAT_SF"/>
    <property type="match status" value="1"/>
</dbReference>
<keyword evidence="1" id="KW-0808">Transferase</keyword>
<dbReference type="PROSITE" id="PS51186">
    <property type="entry name" value="GNAT"/>
    <property type="match status" value="1"/>
</dbReference>
<protein>
    <recommendedName>
        <fullName evidence="3">N-acetyltransferase domain-containing protein</fullName>
    </recommendedName>
</protein>
<organism evidence="4 5">
    <name type="scientific">Azospirillum thermophilum</name>
    <dbReference type="NCBI Taxonomy" id="2202148"/>
    <lineage>
        <taxon>Bacteria</taxon>
        <taxon>Pseudomonadati</taxon>
        <taxon>Pseudomonadota</taxon>
        <taxon>Alphaproteobacteria</taxon>
        <taxon>Rhodospirillales</taxon>
        <taxon>Azospirillaceae</taxon>
        <taxon>Azospirillum</taxon>
    </lineage>
</organism>
<dbReference type="GO" id="GO:0016747">
    <property type="term" value="F:acyltransferase activity, transferring groups other than amino-acyl groups"/>
    <property type="evidence" value="ECO:0007669"/>
    <property type="project" value="InterPro"/>
</dbReference>
<keyword evidence="5" id="KW-1185">Reference proteome</keyword>